<dbReference type="InterPro" id="IPR013094">
    <property type="entry name" value="AB_hydrolase_3"/>
</dbReference>
<dbReference type="Pfam" id="PF07859">
    <property type="entry name" value="Abhydrolase_3"/>
    <property type="match status" value="1"/>
</dbReference>
<dbReference type="STRING" id="39692.BST38_03070"/>
<dbReference type="PROSITE" id="PS01174">
    <property type="entry name" value="LIPASE_GDXG_SER"/>
    <property type="match status" value="1"/>
</dbReference>
<dbReference type="PANTHER" id="PTHR48081:SF30">
    <property type="entry name" value="ACETYL-HYDROLASE LIPR-RELATED"/>
    <property type="match status" value="1"/>
</dbReference>
<gene>
    <name evidence="5" type="ORF">MPP7335_00041</name>
</gene>
<keyword evidence="2 5" id="KW-0378">Hydrolase</keyword>
<dbReference type="InterPro" id="IPR033140">
    <property type="entry name" value="Lipase_GDXG_put_SER_AS"/>
</dbReference>
<proteinExistence type="inferred from homology"/>
<comment type="similarity">
    <text evidence="1">Belongs to the 'GDXG' lipolytic enzyme family.</text>
</comment>
<dbReference type="InterPro" id="IPR002168">
    <property type="entry name" value="Lipase_GDXG_HIS_AS"/>
</dbReference>
<dbReference type="PROSITE" id="PS01173">
    <property type="entry name" value="LIPASE_GDXG_HIS"/>
    <property type="match status" value="1"/>
</dbReference>
<dbReference type="PANTHER" id="PTHR48081">
    <property type="entry name" value="AB HYDROLASE SUPERFAMILY PROTEIN C4A8.06C"/>
    <property type="match status" value="1"/>
</dbReference>
<dbReference type="InterPro" id="IPR029058">
    <property type="entry name" value="AB_hydrolase_fold"/>
</dbReference>
<evidence type="ECO:0000313" key="5">
    <source>
        <dbReference type="EMBL" id="SRX78318.1"/>
    </source>
</evidence>
<dbReference type="GO" id="GO:0004806">
    <property type="term" value="F:triacylglycerol lipase activity"/>
    <property type="evidence" value="ECO:0007669"/>
    <property type="project" value="TreeGrafter"/>
</dbReference>
<name>A0A375YB60_MYCPF</name>
<sequence>MTGPAQPRVIEAVTDAYSFATADATIDQVRDGYDRSMARGGLPAGIAAAPGEVAGVPGTWLRPTPAADTPLGPTILFLHGGGYLFGSSRSHGPLAGHLAAAASAPVFVADYRLAPEHPFPAALDDAVAVLRELIAREGAENVVIAGDSAGGGLALATLLAARERGHTLPRAAVALSPWADLALNSPSVTERADVDPLMTREQLEANATGYLGDHDRLDPLVSPLYGDLSGLPPVYLQVGTAEILHDDTLRLADAIRAGGGQVRVDLQDGMPHVHQILLWRLPEAGTAISHIGQFINDLAITTG</sequence>
<evidence type="ECO:0000259" key="4">
    <source>
        <dbReference type="Pfam" id="PF07859"/>
    </source>
</evidence>
<dbReference type="RefSeq" id="WP_083141785.1">
    <property type="nucleotide sequence ID" value="NZ_MVID01000002.1"/>
</dbReference>
<feature type="domain" description="Alpha/beta hydrolase fold-3" evidence="4">
    <location>
        <begin position="75"/>
        <end position="273"/>
    </location>
</feature>
<dbReference type="Gene3D" id="3.40.50.1820">
    <property type="entry name" value="alpha/beta hydrolase"/>
    <property type="match status" value="1"/>
</dbReference>
<keyword evidence="6" id="KW-1185">Reference proteome</keyword>
<dbReference type="InterPro" id="IPR050300">
    <property type="entry name" value="GDXG_lipolytic_enzyme"/>
</dbReference>
<evidence type="ECO:0000313" key="6">
    <source>
        <dbReference type="Proteomes" id="UP000252008"/>
    </source>
</evidence>
<organism evidence="5 6">
    <name type="scientific">Mycolicibacterium parafortuitum</name>
    <name type="common">Mycobacterium parafortuitum</name>
    <dbReference type="NCBI Taxonomy" id="39692"/>
    <lineage>
        <taxon>Bacteria</taxon>
        <taxon>Bacillati</taxon>
        <taxon>Actinomycetota</taxon>
        <taxon>Actinomycetes</taxon>
        <taxon>Mycobacteriales</taxon>
        <taxon>Mycobacteriaceae</taxon>
        <taxon>Mycolicibacterium</taxon>
    </lineage>
</organism>
<dbReference type="SUPFAM" id="SSF53474">
    <property type="entry name" value="alpha/beta-Hydrolases"/>
    <property type="match status" value="1"/>
</dbReference>
<evidence type="ECO:0000256" key="2">
    <source>
        <dbReference type="ARBA" id="ARBA00022801"/>
    </source>
</evidence>
<accession>A0A375YB60</accession>
<dbReference type="EMBL" id="UEGS01000001">
    <property type="protein sequence ID" value="SRX78318.1"/>
    <property type="molecule type" value="Genomic_DNA"/>
</dbReference>
<evidence type="ECO:0000256" key="3">
    <source>
        <dbReference type="PROSITE-ProRule" id="PRU10038"/>
    </source>
</evidence>
<feature type="active site" evidence="3">
    <location>
        <position position="148"/>
    </location>
</feature>
<dbReference type="Proteomes" id="UP000252008">
    <property type="component" value="Unassembled WGS sequence"/>
</dbReference>
<protein>
    <submittedName>
        <fullName evidence="5">Putative hydrolase [Acidiphilium multivorum AIU301]</fullName>
    </submittedName>
</protein>
<evidence type="ECO:0000256" key="1">
    <source>
        <dbReference type="ARBA" id="ARBA00010515"/>
    </source>
</evidence>
<dbReference type="AlphaFoldDB" id="A0A375YB60"/>
<reference evidence="5 6" key="1">
    <citation type="submission" date="2018-05" db="EMBL/GenBank/DDBJ databases">
        <authorList>
            <consortium name="IHU Genomes"/>
        </authorList>
    </citation>
    <scope>NUCLEOTIDE SEQUENCE [LARGE SCALE GENOMIC DNA]</scope>
    <source>
        <strain evidence="5 6">P7335</strain>
    </source>
</reference>